<dbReference type="EMBL" id="VIGI01000006">
    <property type="protein sequence ID" value="KAB8298742.1"/>
    <property type="molecule type" value="Genomic_DNA"/>
</dbReference>
<dbReference type="AlphaFoldDB" id="A0A5N6K7F9"/>
<keyword evidence="3" id="KW-1185">Reference proteome</keyword>
<feature type="compositionally biased region" description="Polar residues" evidence="1">
    <location>
        <begin position="10"/>
        <end position="19"/>
    </location>
</feature>
<evidence type="ECO:0000313" key="3">
    <source>
        <dbReference type="Proteomes" id="UP000326757"/>
    </source>
</evidence>
<protein>
    <submittedName>
        <fullName evidence="2">Uncharacterized protein</fullName>
    </submittedName>
</protein>
<sequence length="273" mass="31463">MSKLPRSDAPYTNNENTAPVKQLPKKPKTGKFLESIVPHVGMPGFLFNNQEEIWRVFPMGWWRCSLPGCPVGAHALGEQRCPEFWSNPRNLNEIPKTRLFPATPKYWANGHMEGERDPIQDLFGYWHCLVEGCRRRVELEVSTDVCYCELTTFRDLAVKAGEDAKPEPSTVENVKRRLEVFRGNHGKSKQTRERTPEEEIDVLEGGLDGEFDVLVRKGKEKAKVPKMDQKNVEVHHIHTKKEFDMSERGFDDWEDDRGEDHGEGSGEPRSWLY</sequence>
<comment type="caution">
    <text evidence="2">The sequence shown here is derived from an EMBL/GenBank/DDBJ whole genome shotgun (WGS) entry which is preliminary data.</text>
</comment>
<dbReference type="Proteomes" id="UP000326757">
    <property type="component" value="Unassembled WGS sequence"/>
</dbReference>
<feature type="region of interest" description="Disordered" evidence="1">
    <location>
        <begin position="245"/>
        <end position="273"/>
    </location>
</feature>
<dbReference type="OrthoDB" id="3489820at2759"/>
<organism evidence="2 3">
    <name type="scientific">Monilinia laxa</name>
    <name type="common">Brown rot fungus</name>
    <name type="synonym">Sclerotinia laxa</name>
    <dbReference type="NCBI Taxonomy" id="61186"/>
    <lineage>
        <taxon>Eukaryota</taxon>
        <taxon>Fungi</taxon>
        <taxon>Dikarya</taxon>
        <taxon>Ascomycota</taxon>
        <taxon>Pezizomycotina</taxon>
        <taxon>Leotiomycetes</taxon>
        <taxon>Helotiales</taxon>
        <taxon>Sclerotiniaceae</taxon>
        <taxon>Monilinia</taxon>
    </lineage>
</organism>
<evidence type="ECO:0000313" key="2">
    <source>
        <dbReference type="EMBL" id="KAB8298742.1"/>
    </source>
</evidence>
<proteinExistence type="predicted"/>
<accession>A0A5N6K7F9</accession>
<evidence type="ECO:0000256" key="1">
    <source>
        <dbReference type="SAM" id="MobiDB-lite"/>
    </source>
</evidence>
<feature type="region of interest" description="Disordered" evidence="1">
    <location>
        <begin position="1"/>
        <end position="26"/>
    </location>
</feature>
<reference evidence="2 3" key="1">
    <citation type="submission" date="2019-06" db="EMBL/GenBank/DDBJ databases">
        <title>Genome Sequence of the Brown Rot Fungal Pathogen Monilinia laxa.</title>
        <authorList>
            <person name="De Miccolis Angelini R.M."/>
            <person name="Landi L."/>
            <person name="Abate D."/>
            <person name="Pollastro S."/>
            <person name="Romanazzi G."/>
            <person name="Faretra F."/>
        </authorList>
    </citation>
    <scope>NUCLEOTIDE SEQUENCE [LARGE SCALE GENOMIC DNA]</scope>
    <source>
        <strain evidence="2 3">Mlax316</strain>
    </source>
</reference>
<gene>
    <name evidence="2" type="ORF">EYC80_000917</name>
</gene>
<name>A0A5N6K7F9_MONLA</name>